<proteinExistence type="predicted"/>
<evidence type="ECO:0000313" key="4">
    <source>
        <dbReference type="Proteomes" id="UP000187609"/>
    </source>
</evidence>
<evidence type="ECO:0000256" key="2">
    <source>
        <dbReference type="SAM" id="SignalP"/>
    </source>
</evidence>
<evidence type="ECO:0000256" key="1">
    <source>
        <dbReference type="SAM" id="MobiDB-lite"/>
    </source>
</evidence>
<comment type="caution">
    <text evidence="3">The sequence shown here is derived from an EMBL/GenBank/DDBJ whole genome shotgun (WGS) entry which is preliminary data.</text>
</comment>
<protein>
    <submittedName>
        <fullName evidence="3">Uncharacterized protein</fullName>
    </submittedName>
</protein>
<feature type="chain" id="PRO_5012927424" evidence="2">
    <location>
        <begin position="23"/>
        <end position="104"/>
    </location>
</feature>
<keyword evidence="2" id="KW-0732">Signal</keyword>
<feature type="compositionally biased region" description="Basic residues" evidence="1">
    <location>
        <begin position="60"/>
        <end position="71"/>
    </location>
</feature>
<evidence type="ECO:0000313" key="3">
    <source>
        <dbReference type="EMBL" id="OIS99229.1"/>
    </source>
</evidence>
<dbReference type="AlphaFoldDB" id="A0A1J6I2E2"/>
<feature type="signal peptide" evidence="2">
    <location>
        <begin position="1"/>
        <end position="22"/>
    </location>
</feature>
<gene>
    <name evidence="3" type="ORF">A4A49_38254</name>
</gene>
<accession>A0A1J6I2E2</accession>
<feature type="region of interest" description="Disordered" evidence="1">
    <location>
        <begin position="55"/>
        <end position="104"/>
    </location>
</feature>
<reference evidence="3" key="1">
    <citation type="submission" date="2016-11" db="EMBL/GenBank/DDBJ databases">
        <title>The genome of Nicotiana attenuata.</title>
        <authorList>
            <person name="Xu S."/>
            <person name="Brockmoeller T."/>
            <person name="Gaquerel E."/>
            <person name="Navarro A."/>
            <person name="Kuhl H."/>
            <person name="Gase K."/>
            <person name="Ling Z."/>
            <person name="Zhou W."/>
            <person name="Kreitzer C."/>
            <person name="Stanke M."/>
            <person name="Tang H."/>
            <person name="Lyons E."/>
            <person name="Pandey P."/>
            <person name="Pandey S.P."/>
            <person name="Timmermann B."/>
            <person name="Baldwin I.T."/>
        </authorList>
    </citation>
    <scope>NUCLEOTIDE SEQUENCE [LARGE SCALE GENOMIC DNA]</scope>
    <source>
        <strain evidence="3">UT</strain>
    </source>
</reference>
<dbReference type="Gramene" id="OIS99229">
    <property type="protein sequence ID" value="OIS99229"/>
    <property type="gene ID" value="A4A49_38254"/>
</dbReference>
<keyword evidence="4" id="KW-1185">Reference proteome</keyword>
<dbReference type="Proteomes" id="UP000187609">
    <property type="component" value="Unassembled WGS sequence"/>
</dbReference>
<dbReference type="EMBL" id="MJEQ01037190">
    <property type="protein sequence ID" value="OIS99229.1"/>
    <property type="molecule type" value="Genomic_DNA"/>
</dbReference>
<organism evidence="3 4">
    <name type="scientific">Nicotiana attenuata</name>
    <name type="common">Coyote tobacco</name>
    <dbReference type="NCBI Taxonomy" id="49451"/>
    <lineage>
        <taxon>Eukaryota</taxon>
        <taxon>Viridiplantae</taxon>
        <taxon>Streptophyta</taxon>
        <taxon>Embryophyta</taxon>
        <taxon>Tracheophyta</taxon>
        <taxon>Spermatophyta</taxon>
        <taxon>Magnoliopsida</taxon>
        <taxon>eudicotyledons</taxon>
        <taxon>Gunneridae</taxon>
        <taxon>Pentapetalae</taxon>
        <taxon>asterids</taxon>
        <taxon>lamiids</taxon>
        <taxon>Solanales</taxon>
        <taxon>Solanaceae</taxon>
        <taxon>Nicotianoideae</taxon>
        <taxon>Nicotianeae</taxon>
        <taxon>Nicotiana</taxon>
    </lineage>
</organism>
<sequence length="104" mass="12197">MSTTYFFLLFIAIVVLATPSLAQNEITMLYEQDDVLHRYSILDSAPTTYSEIYNEELKHKHEHKHKHHRKLSPSPAEAPEEHQHKHKHKRSRPPAEAPKSDNFE</sequence>
<name>A0A1J6I2E2_NICAT</name>